<dbReference type="PANTHER" id="PTHR30532:SF1">
    <property type="entry name" value="IRON(3+)-HYDROXAMATE-BINDING PROTEIN FHUD"/>
    <property type="match status" value="1"/>
</dbReference>
<evidence type="ECO:0000313" key="9">
    <source>
        <dbReference type="Proteomes" id="UP001570417"/>
    </source>
</evidence>
<feature type="signal peptide" evidence="6">
    <location>
        <begin position="1"/>
        <end position="18"/>
    </location>
</feature>
<comment type="similarity">
    <text evidence="2">Belongs to the bacterial solute-binding protein 8 family.</text>
</comment>
<dbReference type="EMBL" id="JBFRUW010000023">
    <property type="protein sequence ID" value="MFA0568347.1"/>
    <property type="molecule type" value="Genomic_DNA"/>
</dbReference>
<organism evidence="8 9">
    <name type="scientific">Vibrio gallaecicus</name>
    <dbReference type="NCBI Taxonomy" id="552386"/>
    <lineage>
        <taxon>Bacteria</taxon>
        <taxon>Pseudomonadati</taxon>
        <taxon>Pseudomonadota</taxon>
        <taxon>Gammaproteobacteria</taxon>
        <taxon>Vibrionales</taxon>
        <taxon>Vibrionaceae</taxon>
        <taxon>Vibrio</taxon>
    </lineage>
</organism>
<comment type="caution">
    <text evidence="8">The sequence shown here is derived from an EMBL/GenBank/DDBJ whole genome shotgun (WGS) entry which is preliminary data.</text>
</comment>
<evidence type="ECO:0000256" key="1">
    <source>
        <dbReference type="ARBA" id="ARBA00004196"/>
    </source>
</evidence>
<evidence type="ECO:0000256" key="2">
    <source>
        <dbReference type="ARBA" id="ARBA00008814"/>
    </source>
</evidence>
<protein>
    <submittedName>
        <fullName evidence="8">ABC transporter substrate-binding protein</fullName>
    </submittedName>
</protein>
<evidence type="ECO:0000256" key="4">
    <source>
        <dbReference type="ARBA" id="ARBA00022496"/>
    </source>
</evidence>
<proteinExistence type="inferred from homology"/>
<dbReference type="Proteomes" id="UP001570417">
    <property type="component" value="Unassembled WGS sequence"/>
</dbReference>
<keyword evidence="3" id="KW-0813">Transport</keyword>
<dbReference type="Gene3D" id="3.40.50.1980">
    <property type="entry name" value="Nitrogenase molybdenum iron protein domain"/>
    <property type="match status" value="2"/>
</dbReference>
<keyword evidence="4" id="KW-0410">Iron transport</keyword>
<dbReference type="PROSITE" id="PS50983">
    <property type="entry name" value="FE_B12_PBP"/>
    <property type="match status" value="1"/>
</dbReference>
<keyword evidence="4" id="KW-0406">Ion transport</keyword>
<dbReference type="CDD" id="cd01146">
    <property type="entry name" value="FhuD"/>
    <property type="match status" value="1"/>
</dbReference>
<feature type="chain" id="PRO_5046515240" evidence="6">
    <location>
        <begin position="19"/>
        <end position="301"/>
    </location>
</feature>
<dbReference type="PANTHER" id="PTHR30532">
    <property type="entry name" value="IRON III DICITRATE-BINDING PERIPLASMIC PROTEIN"/>
    <property type="match status" value="1"/>
</dbReference>
<keyword evidence="5 6" id="KW-0732">Signal</keyword>
<dbReference type="RefSeq" id="WP_372265808.1">
    <property type="nucleotide sequence ID" value="NZ_JBFRUW010000023.1"/>
</dbReference>
<dbReference type="InterPro" id="IPR051313">
    <property type="entry name" value="Bact_iron-sidero_bind"/>
</dbReference>
<sequence length="301" mass="33494">MKILVAYIACFFSFTAFAKEASHELGSANFEYTPVRVVTLDWALTETVLSLGIEPVGVADIKGYNSWVAEPEVGDAAIDVGSRREPNFESLLKLNPDVILINKQMSAAYPQLNSIAPTLAYSIYNSNKSPFDSAVSITRDLGDLLDKSTQAERIISDTQNKLLTNGQIIKDQSANSTQPLLFVRFVDEKTVRIHSDGSLANDTIEKMGLTNSWHEPTNLWGFTTAGIEKVAEHQKTNLMIFGPLKEVERKQLLQSPLWQAMEFTRNDSVYELPAIWTFGGLIASQRFSDQITSQLTNQPNK</sequence>
<keyword evidence="4" id="KW-0408">Iron</keyword>
<keyword evidence="9" id="KW-1185">Reference proteome</keyword>
<comment type="subcellular location">
    <subcellularLocation>
        <location evidence="1">Cell envelope</location>
    </subcellularLocation>
</comment>
<evidence type="ECO:0000259" key="7">
    <source>
        <dbReference type="PROSITE" id="PS50983"/>
    </source>
</evidence>
<gene>
    <name evidence="8" type="ORF">AB4566_08660</name>
</gene>
<evidence type="ECO:0000313" key="8">
    <source>
        <dbReference type="EMBL" id="MFA0568347.1"/>
    </source>
</evidence>
<evidence type="ECO:0000256" key="6">
    <source>
        <dbReference type="SAM" id="SignalP"/>
    </source>
</evidence>
<dbReference type="PRINTS" id="PR01715">
    <property type="entry name" value="FERRIBNDNGPP"/>
</dbReference>
<feature type="domain" description="Fe/B12 periplasmic-binding" evidence="7">
    <location>
        <begin position="36"/>
        <end position="299"/>
    </location>
</feature>
<dbReference type="Pfam" id="PF01497">
    <property type="entry name" value="Peripla_BP_2"/>
    <property type="match status" value="1"/>
</dbReference>
<evidence type="ECO:0000256" key="5">
    <source>
        <dbReference type="ARBA" id="ARBA00022729"/>
    </source>
</evidence>
<dbReference type="InterPro" id="IPR002491">
    <property type="entry name" value="ABC_transptr_periplasmic_BD"/>
</dbReference>
<accession>A0ABV4NB05</accession>
<name>A0ABV4NB05_9VIBR</name>
<evidence type="ECO:0000256" key="3">
    <source>
        <dbReference type="ARBA" id="ARBA00022448"/>
    </source>
</evidence>
<reference evidence="8 9" key="1">
    <citation type="journal article" date="2024" name="ISME J.">
        <title>Tailless and filamentous prophages are predominant in marine Vibrio.</title>
        <authorList>
            <person name="Steensen K."/>
            <person name="Seneca J."/>
            <person name="Bartlau N."/>
            <person name="Yu X.A."/>
            <person name="Hussain F.A."/>
            <person name="Polz M.F."/>
        </authorList>
    </citation>
    <scope>NUCLEOTIDE SEQUENCE [LARGE SCALE GENOMIC DNA]</scope>
    <source>
        <strain evidence="8 9">10N.222.51.A1</strain>
    </source>
</reference>
<dbReference type="SUPFAM" id="SSF53807">
    <property type="entry name" value="Helical backbone' metal receptor"/>
    <property type="match status" value="1"/>
</dbReference>